<accession>A0A7V9ZAM8</accession>
<dbReference type="GO" id="GO:0016747">
    <property type="term" value="F:acyltransferase activity, transferring groups other than amino-acyl groups"/>
    <property type="evidence" value="ECO:0007669"/>
    <property type="project" value="InterPro"/>
</dbReference>
<dbReference type="Proteomes" id="UP000523087">
    <property type="component" value="Unassembled WGS sequence"/>
</dbReference>
<evidence type="ECO:0000256" key="2">
    <source>
        <dbReference type="ARBA" id="ARBA00023315"/>
    </source>
</evidence>
<evidence type="ECO:0000313" key="4">
    <source>
        <dbReference type="EMBL" id="MBA2876961.1"/>
    </source>
</evidence>
<comment type="caution">
    <text evidence="4">The sequence shown here is derived from an EMBL/GenBank/DDBJ whole genome shotgun (WGS) entry which is preliminary data.</text>
</comment>
<dbReference type="PANTHER" id="PTHR43072">
    <property type="entry name" value="N-ACETYLTRANSFERASE"/>
    <property type="match status" value="1"/>
</dbReference>
<dbReference type="CDD" id="cd04301">
    <property type="entry name" value="NAT_SF"/>
    <property type="match status" value="1"/>
</dbReference>
<dbReference type="InterPro" id="IPR016181">
    <property type="entry name" value="Acyl_CoA_acyltransferase"/>
</dbReference>
<keyword evidence="1 4" id="KW-0808">Transferase</keyword>
<dbReference type="SUPFAM" id="SSF55729">
    <property type="entry name" value="Acyl-CoA N-acyltransferases (Nat)"/>
    <property type="match status" value="1"/>
</dbReference>
<keyword evidence="2 4" id="KW-0012">Acyltransferase</keyword>
<evidence type="ECO:0000256" key="1">
    <source>
        <dbReference type="ARBA" id="ARBA00022679"/>
    </source>
</evidence>
<organism evidence="4 5">
    <name type="scientific">Thermaerobacillus caldiproteolyticus</name>
    <dbReference type="NCBI Taxonomy" id="247480"/>
    <lineage>
        <taxon>Bacteria</taxon>
        <taxon>Bacillati</taxon>
        <taxon>Bacillota</taxon>
        <taxon>Bacilli</taxon>
        <taxon>Bacillales</taxon>
        <taxon>Anoxybacillaceae</taxon>
        <taxon>Thermaerobacillus</taxon>
    </lineage>
</organism>
<dbReference type="EMBL" id="JACDUT010000026">
    <property type="protein sequence ID" value="MBA2876961.1"/>
    <property type="molecule type" value="Genomic_DNA"/>
</dbReference>
<evidence type="ECO:0000313" key="5">
    <source>
        <dbReference type="Proteomes" id="UP000523087"/>
    </source>
</evidence>
<feature type="domain" description="N-acetyltransferase" evidence="3">
    <location>
        <begin position="1"/>
        <end position="166"/>
    </location>
</feature>
<proteinExistence type="predicted"/>
<dbReference type="RefSeq" id="WP_181557607.1">
    <property type="nucleotide sequence ID" value="NZ_JACDUT010000026.1"/>
</dbReference>
<dbReference type="PANTHER" id="PTHR43072:SF23">
    <property type="entry name" value="UPF0039 PROTEIN C11D3.02C"/>
    <property type="match status" value="1"/>
</dbReference>
<dbReference type="InterPro" id="IPR000182">
    <property type="entry name" value="GNAT_dom"/>
</dbReference>
<dbReference type="AlphaFoldDB" id="A0A7V9ZAM8"/>
<sequence>MIIREAALSDAEGIAKVHVDCWRTTYKNIISDDFLNKLSYEQRTKLWVQNISREDNYVYVAENEEGKIIGFTDGGKEKSGKYPGYDGDVTSIYILKEYQGLGIGRKLLRQLFKKFISLNIHSAIVWVLKDNNSRFFYERLGAKIVVDNELIKIGNDNLKLMAYGWESIDKV</sequence>
<gene>
    <name evidence="4" type="ORF">HNR31_003805</name>
</gene>
<protein>
    <submittedName>
        <fullName evidence="4">L-amino acid N-acyltransferase YncA</fullName>
    </submittedName>
</protein>
<evidence type="ECO:0000259" key="3">
    <source>
        <dbReference type="PROSITE" id="PS51186"/>
    </source>
</evidence>
<reference evidence="4 5" key="1">
    <citation type="submission" date="2020-07" db="EMBL/GenBank/DDBJ databases">
        <title>Genomic Encyclopedia of Type Strains, Phase IV (KMG-IV): sequencing the most valuable type-strain genomes for metagenomic binning, comparative biology and taxonomic classification.</title>
        <authorList>
            <person name="Goeker M."/>
        </authorList>
    </citation>
    <scope>NUCLEOTIDE SEQUENCE [LARGE SCALE GENOMIC DNA]</scope>
    <source>
        <strain evidence="4 5">DSM 15730</strain>
    </source>
</reference>
<dbReference type="PROSITE" id="PS51186">
    <property type="entry name" value="GNAT"/>
    <property type="match status" value="1"/>
</dbReference>
<name>A0A7V9ZAM8_9BACL</name>
<dbReference type="Pfam" id="PF00583">
    <property type="entry name" value="Acetyltransf_1"/>
    <property type="match status" value="1"/>
</dbReference>
<dbReference type="Gene3D" id="3.40.630.30">
    <property type="match status" value="1"/>
</dbReference>
<keyword evidence="5" id="KW-1185">Reference proteome</keyword>